<feature type="transmembrane region" description="Helical" evidence="2">
    <location>
        <begin position="414"/>
        <end position="436"/>
    </location>
</feature>
<keyword evidence="2" id="KW-1133">Transmembrane helix</keyword>
<feature type="domain" description="LTD" evidence="3">
    <location>
        <begin position="225"/>
        <end position="404"/>
    </location>
</feature>
<accession>A0A1G2E064</accession>
<evidence type="ECO:0000256" key="1">
    <source>
        <dbReference type="SAM" id="MobiDB-lite"/>
    </source>
</evidence>
<dbReference type="AlphaFoldDB" id="A0A1G2E064"/>
<dbReference type="InterPro" id="IPR036415">
    <property type="entry name" value="Lamin_tail_dom_sf"/>
</dbReference>
<dbReference type="EMBL" id="MHLZ01000042">
    <property type="protein sequence ID" value="OGZ19197.1"/>
    <property type="molecule type" value="Genomic_DNA"/>
</dbReference>
<sequence>MKKIIITIFHFAVSSFFISIPIAYSAANISDVIINEIAWMGTTTSANDEWIELYNNSGNPINFDGWLVKAEDGVPEIKLSGAISARNFYLMERTDDNSAANIAADFIYKGALGNSGENLKLYDNFGSLIDEVNCGSGWLAGIGKPEYKTMEKNNTGWQTSENAGGTPKSQNSAGAIKIKENPNNQIPMTDQTPSPNVQNTTTTTPQNSPEFATIPPLSPPPTSSSTPLFTPSPTPTYPDGIIFNEILPSPEGADSENEWIEIFNQNNFEVDISRWRIKDSEGTITIYPLPDGIKIPELGYLIIGRKESKITMNNDKDSLAFLQPDGKIADSIYYEKAPLGQSYNRNKNSWEWSGSLTPGVKNSIINSSAKTEVKSPTDGALSKQKAETAALAENLPASETSQYRNTKIENNLKAYIPIILIALSIAIFSGIAILFLKKKFTIEK</sequence>
<protein>
    <recommendedName>
        <fullName evidence="3">LTD domain-containing protein</fullName>
    </recommendedName>
</protein>
<proteinExistence type="predicted"/>
<evidence type="ECO:0000313" key="5">
    <source>
        <dbReference type="Proteomes" id="UP000177360"/>
    </source>
</evidence>
<feature type="compositionally biased region" description="Polar residues" evidence="1">
    <location>
        <begin position="181"/>
        <end position="190"/>
    </location>
</feature>
<keyword evidence="2" id="KW-0472">Membrane</keyword>
<dbReference type="SUPFAM" id="SSF74853">
    <property type="entry name" value="Lamin A/C globular tail domain"/>
    <property type="match status" value="2"/>
</dbReference>
<name>A0A1G2E064_9BACT</name>
<keyword evidence="2" id="KW-0812">Transmembrane</keyword>
<gene>
    <name evidence="4" type="ORF">A2626_02595</name>
</gene>
<dbReference type="Gene3D" id="2.60.40.1260">
    <property type="entry name" value="Lamin Tail domain"/>
    <property type="match status" value="1"/>
</dbReference>
<evidence type="ECO:0000259" key="3">
    <source>
        <dbReference type="PROSITE" id="PS51841"/>
    </source>
</evidence>
<comment type="caution">
    <text evidence="4">The sequence shown here is derived from an EMBL/GenBank/DDBJ whole genome shotgun (WGS) entry which is preliminary data.</text>
</comment>
<feature type="domain" description="LTD" evidence="3">
    <location>
        <begin position="23"/>
        <end position="140"/>
    </location>
</feature>
<evidence type="ECO:0000256" key="2">
    <source>
        <dbReference type="SAM" id="Phobius"/>
    </source>
</evidence>
<feature type="region of interest" description="Disordered" evidence="1">
    <location>
        <begin position="181"/>
        <end position="228"/>
    </location>
</feature>
<dbReference type="PROSITE" id="PS51841">
    <property type="entry name" value="LTD"/>
    <property type="match status" value="2"/>
</dbReference>
<organism evidence="4 5">
    <name type="scientific">Candidatus Nealsonbacteria bacterium RIFCSPHIGHO2_01_FULL_38_55</name>
    <dbReference type="NCBI Taxonomy" id="1801664"/>
    <lineage>
        <taxon>Bacteria</taxon>
        <taxon>Candidatus Nealsoniibacteriota</taxon>
    </lineage>
</organism>
<dbReference type="InterPro" id="IPR001322">
    <property type="entry name" value="Lamin_tail_dom"/>
</dbReference>
<evidence type="ECO:0000313" key="4">
    <source>
        <dbReference type="EMBL" id="OGZ19197.1"/>
    </source>
</evidence>
<reference evidence="4 5" key="1">
    <citation type="journal article" date="2016" name="Nat. Commun.">
        <title>Thousands of microbial genomes shed light on interconnected biogeochemical processes in an aquifer system.</title>
        <authorList>
            <person name="Anantharaman K."/>
            <person name="Brown C.T."/>
            <person name="Hug L.A."/>
            <person name="Sharon I."/>
            <person name="Castelle C.J."/>
            <person name="Probst A.J."/>
            <person name="Thomas B.C."/>
            <person name="Singh A."/>
            <person name="Wilkins M.J."/>
            <person name="Karaoz U."/>
            <person name="Brodie E.L."/>
            <person name="Williams K.H."/>
            <person name="Hubbard S.S."/>
            <person name="Banfield J.F."/>
        </authorList>
    </citation>
    <scope>NUCLEOTIDE SEQUENCE [LARGE SCALE GENOMIC DNA]</scope>
</reference>
<feature type="compositionally biased region" description="Low complexity" evidence="1">
    <location>
        <begin position="191"/>
        <end position="209"/>
    </location>
</feature>
<dbReference type="Proteomes" id="UP000177360">
    <property type="component" value="Unassembled WGS sequence"/>
</dbReference>
<dbReference type="Pfam" id="PF00932">
    <property type="entry name" value="LTD"/>
    <property type="match status" value="2"/>
</dbReference>